<feature type="compositionally biased region" description="Polar residues" evidence="1">
    <location>
        <begin position="523"/>
        <end position="543"/>
    </location>
</feature>
<protein>
    <recommendedName>
        <fullName evidence="2">Cyclic nucleotide-binding domain-containing protein</fullName>
    </recommendedName>
</protein>
<dbReference type="InterPro" id="IPR014710">
    <property type="entry name" value="RmlC-like_jellyroll"/>
</dbReference>
<evidence type="ECO:0000313" key="4">
    <source>
        <dbReference type="Proteomes" id="UP000683360"/>
    </source>
</evidence>
<accession>A0A8S3S856</accession>
<comment type="caution">
    <text evidence="3">The sequence shown here is derived from an EMBL/GenBank/DDBJ whole genome shotgun (WGS) entry which is preliminary data.</text>
</comment>
<dbReference type="Gene3D" id="2.60.120.10">
    <property type="entry name" value="Jelly Rolls"/>
    <property type="match status" value="1"/>
</dbReference>
<gene>
    <name evidence="3" type="ORF">MEDL_29238</name>
</gene>
<organism evidence="3 4">
    <name type="scientific">Mytilus edulis</name>
    <name type="common">Blue mussel</name>
    <dbReference type="NCBI Taxonomy" id="6550"/>
    <lineage>
        <taxon>Eukaryota</taxon>
        <taxon>Metazoa</taxon>
        <taxon>Spiralia</taxon>
        <taxon>Lophotrochozoa</taxon>
        <taxon>Mollusca</taxon>
        <taxon>Bivalvia</taxon>
        <taxon>Autobranchia</taxon>
        <taxon>Pteriomorphia</taxon>
        <taxon>Mytilida</taxon>
        <taxon>Mytiloidea</taxon>
        <taxon>Mytilidae</taxon>
        <taxon>Mytilinae</taxon>
        <taxon>Mytilus</taxon>
    </lineage>
</organism>
<reference evidence="3" key="1">
    <citation type="submission" date="2021-03" db="EMBL/GenBank/DDBJ databases">
        <authorList>
            <person name="Bekaert M."/>
        </authorList>
    </citation>
    <scope>NUCLEOTIDE SEQUENCE</scope>
</reference>
<dbReference type="CDD" id="cd00038">
    <property type="entry name" value="CAP_ED"/>
    <property type="match status" value="1"/>
</dbReference>
<evidence type="ECO:0000256" key="1">
    <source>
        <dbReference type="SAM" id="MobiDB-lite"/>
    </source>
</evidence>
<dbReference type="PANTHER" id="PTHR23011">
    <property type="entry name" value="CYCLIC NUCLEOTIDE-BINDING DOMAIN CONTAINING PROTEIN"/>
    <property type="match status" value="1"/>
</dbReference>
<evidence type="ECO:0000313" key="3">
    <source>
        <dbReference type="EMBL" id="CAG2215479.1"/>
    </source>
</evidence>
<dbReference type="SUPFAM" id="SSF51206">
    <property type="entry name" value="cAMP-binding domain-like"/>
    <property type="match status" value="2"/>
</dbReference>
<dbReference type="PANTHER" id="PTHR23011:SF28">
    <property type="entry name" value="CYCLIC NUCLEOTIDE-BINDING DOMAIN CONTAINING PROTEIN"/>
    <property type="match status" value="1"/>
</dbReference>
<feature type="domain" description="Cyclic nucleotide-binding" evidence="2">
    <location>
        <begin position="254"/>
        <end position="353"/>
    </location>
</feature>
<dbReference type="Pfam" id="PF00027">
    <property type="entry name" value="cNMP_binding"/>
    <property type="match status" value="1"/>
</dbReference>
<dbReference type="EMBL" id="CAJPWZ010001444">
    <property type="protein sequence ID" value="CAG2215479.1"/>
    <property type="molecule type" value="Genomic_DNA"/>
</dbReference>
<dbReference type="OrthoDB" id="166212at2759"/>
<feature type="region of interest" description="Disordered" evidence="1">
    <location>
        <begin position="523"/>
        <end position="556"/>
    </location>
</feature>
<proteinExistence type="predicted"/>
<dbReference type="Proteomes" id="UP000683360">
    <property type="component" value="Unassembled WGS sequence"/>
</dbReference>
<dbReference type="SMART" id="SM00100">
    <property type="entry name" value="cNMP"/>
    <property type="match status" value="1"/>
</dbReference>
<keyword evidence="4" id="KW-1185">Reference proteome</keyword>
<evidence type="ECO:0000259" key="2">
    <source>
        <dbReference type="PROSITE" id="PS50042"/>
    </source>
</evidence>
<dbReference type="InterPro" id="IPR000595">
    <property type="entry name" value="cNMP-bd_dom"/>
</dbReference>
<dbReference type="InterPro" id="IPR018490">
    <property type="entry name" value="cNMP-bd_dom_sf"/>
</dbReference>
<feature type="domain" description="Cyclic nucleotide-binding" evidence="2">
    <location>
        <begin position="586"/>
        <end position="631"/>
    </location>
</feature>
<dbReference type="PROSITE" id="PS50042">
    <property type="entry name" value="CNMP_BINDING_3"/>
    <property type="match status" value="2"/>
</dbReference>
<name>A0A8S3S856_MYTED</name>
<dbReference type="AlphaFoldDB" id="A0A8S3S856"/>
<sequence>MASRKSRSSSTTSVILASTKFRRFSSSPEREWHWSSSTIDQQLKRRSPTDIVTHSRDIISNESKTNSGSALKKFKGAIRATMIVDMSDDKRRGTIHGSHGINSKRRSGDTLLKDSRLVSFLSRKSEEKKKRLILKFRIIARSIGYMIHLCHKVMVDNEESITYRAEMMKLTEQLAAADGGQVPCVNRIDTSYYKANKQMRMSQEGKRILSKLPKHRSEKEIQYATIALRNVKTIADYPLHIQQQFAMYGFYENYEPKRVIVKEGRPSENYYILIYGQVMFAKTDEGNMAKRLGSLYRGYYFGELGIYNGTARQSSIITEEYTELLRVSDIDFKRIFMGGDVSRNPEGDNFLTHVISLKGWPLHVLKGNNKAIMTSYFQREAIMTRDSNLSEWIFIVKSGSIRVMKKLVKTKSNTSKRTGLHKKVAHTNGYSAFQANEDEFQRFNLYNSIELPPPLTTKNSTKHDVTGHRESSLTLPLMLKLQRACRPHTAHADYQSNGRSRRKLSLSWSTGYERQITSKNISTLSTPSTQSPRIQSSRCSNESHLPAVNSSKEEGRRTILDDWDAATKHKKTELTEADMNPQFVHVQTITKGQTFGLQYILYKDQVQPSFIVISNGAECVKINRRVFEENLTYNLKTDLKKKVPPYPTDEYMQDRLVTQMNWESYKDILINNIVEESKGYNHDRYSYKCPGIKL</sequence>